<keyword evidence="2" id="KW-1185">Reference proteome</keyword>
<evidence type="ECO:0008006" key="3">
    <source>
        <dbReference type="Google" id="ProtNLM"/>
    </source>
</evidence>
<accession>A0AAU9DA57</accession>
<dbReference type="InterPro" id="IPR032568">
    <property type="entry name" value="DUF4926"/>
</dbReference>
<name>A0AAU9DA57_9LACO</name>
<sequence length="62" mass="7188">MTLREYDVVISTEDIDENVKVGTKGVVVMVLDKIREIYEIEFFDANKDTIEVMEVSGTKLYR</sequence>
<dbReference type="Pfam" id="PF16277">
    <property type="entry name" value="DUF4926"/>
    <property type="match status" value="1"/>
</dbReference>
<dbReference type="Proteomes" id="UP001321861">
    <property type="component" value="Chromosome"/>
</dbReference>
<dbReference type="AlphaFoldDB" id="A0AAU9DA57"/>
<dbReference type="RefSeq" id="WP_317635124.1">
    <property type="nucleotide sequence ID" value="NZ_AP026802.1"/>
</dbReference>
<organism evidence="1 2">
    <name type="scientific">Xylocopilactobacillus apicola</name>
    <dbReference type="NCBI Taxonomy" id="2932184"/>
    <lineage>
        <taxon>Bacteria</taxon>
        <taxon>Bacillati</taxon>
        <taxon>Bacillota</taxon>
        <taxon>Bacilli</taxon>
        <taxon>Lactobacillales</taxon>
        <taxon>Lactobacillaceae</taxon>
        <taxon>Xylocopilactobacillus</taxon>
    </lineage>
</organism>
<protein>
    <recommendedName>
        <fullName evidence="3">DUF4926 domain-containing protein</fullName>
    </recommendedName>
</protein>
<evidence type="ECO:0000313" key="1">
    <source>
        <dbReference type="EMBL" id="BDR59321.1"/>
    </source>
</evidence>
<reference evidence="1 2" key="1">
    <citation type="journal article" date="2023" name="Microbiol. Spectr.">
        <title>Symbiosis of Carpenter Bees with Uncharacterized Lactic Acid Bacteria Showing NAD Auxotrophy.</title>
        <authorList>
            <person name="Kawasaki S."/>
            <person name="Ozawa K."/>
            <person name="Mori T."/>
            <person name="Yamamoto A."/>
            <person name="Ito M."/>
            <person name="Ohkuma M."/>
            <person name="Sakamoto M."/>
            <person name="Matsutani M."/>
        </authorList>
    </citation>
    <scope>NUCLEOTIDE SEQUENCE [LARGE SCALE GENOMIC DNA]</scope>
    <source>
        <strain evidence="1 2">XA3</strain>
    </source>
</reference>
<proteinExistence type="predicted"/>
<gene>
    <name evidence="1" type="ORF">XA3_17620</name>
</gene>
<dbReference type="KEGG" id="xap:XA3_17620"/>
<dbReference type="EMBL" id="AP026802">
    <property type="protein sequence ID" value="BDR59321.1"/>
    <property type="molecule type" value="Genomic_DNA"/>
</dbReference>
<evidence type="ECO:0000313" key="2">
    <source>
        <dbReference type="Proteomes" id="UP001321861"/>
    </source>
</evidence>